<sequence>MAGDNCEPRFLESNPLTPNRTASDRAGQKTVLLTGANGFIGRSLLKNLSQTPGLQVIATVRSATGLAHPAGVRELVIADPLNYPDWNEELREVDSIVHVAGIISPPPEIESEDQGNTAMMRVNRDLTKVLAENAVLANVNQFIYLSSMSLYGASSKNTLITTETPVSIDGIYPESKYAGELAIEDAFAGTPVGWIHVRPPMVVGEGTQGTFYSMANLCIRAGVSPFGAIRSPYPIVHLTTLCDFVVAAIKSGPIENGVYLVGEEVEHTLPGIIDEIASLSGQKVRHLPIPFSFVRALMTLAGKRSAFDHVTGNLTLETSKAHAVLRAFREKKST</sequence>
<dbReference type="GO" id="GO:0004029">
    <property type="term" value="F:aldehyde dehydrogenase (NAD+) activity"/>
    <property type="evidence" value="ECO:0007669"/>
    <property type="project" value="TreeGrafter"/>
</dbReference>
<dbReference type="InterPro" id="IPR001509">
    <property type="entry name" value="Epimerase_deHydtase"/>
</dbReference>
<dbReference type="SUPFAM" id="SSF51735">
    <property type="entry name" value="NAD(P)-binding Rossmann-fold domains"/>
    <property type="match status" value="1"/>
</dbReference>
<dbReference type="PANTHER" id="PTHR48079:SF6">
    <property type="entry name" value="NAD(P)-BINDING DOMAIN-CONTAINING PROTEIN-RELATED"/>
    <property type="match status" value="1"/>
</dbReference>
<accession>A0A5B1CID5</accession>
<dbReference type="GO" id="GO:0008712">
    <property type="term" value="F:ADP-glyceromanno-heptose 6-epimerase activity"/>
    <property type="evidence" value="ECO:0007669"/>
    <property type="project" value="UniProtKB-EC"/>
</dbReference>
<dbReference type="EC" id="5.1.3.20" evidence="3"/>
<proteinExistence type="predicted"/>
<comment type="caution">
    <text evidence="3">The sequence shown here is derived from an EMBL/GenBank/DDBJ whole genome shotgun (WGS) entry which is preliminary data.</text>
</comment>
<evidence type="ECO:0000259" key="2">
    <source>
        <dbReference type="Pfam" id="PF01370"/>
    </source>
</evidence>
<dbReference type="Pfam" id="PF01370">
    <property type="entry name" value="Epimerase"/>
    <property type="match status" value="1"/>
</dbReference>
<gene>
    <name evidence="3" type="primary">hldD</name>
    <name evidence="3" type="ORF">LF1_15490</name>
</gene>
<dbReference type="Proteomes" id="UP000322699">
    <property type="component" value="Unassembled WGS sequence"/>
</dbReference>
<feature type="compositionally biased region" description="Basic and acidic residues" evidence="1">
    <location>
        <begin position="1"/>
        <end position="10"/>
    </location>
</feature>
<feature type="domain" description="NAD-dependent epimerase/dehydratase" evidence="2">
    <location>
        <begin position="31"/>
        <end position="251"/>
    </location>
</feature>
<evidence type="ECO:0000313" key="4">
    <source>
        <dbReference type="Proteomes" id="UP000322699"/>
    </source>
</evidence>
<organism evidence="3 4">
    <name type="scientific">Rubripirellula obstinata</name>
    <dbReference type="NCBI Taxonomy" id="406547"/>
    <lineage>
        <taxon>Bacteria</taxon>
        <taxon>Pseudomonadati</taxon>
        <taxon>Planctomycetota</taxon>
        <taxon>Planctomycetia</taxon>
        <taxon>Pirellulales</taxon>
        <taxon>Pirellulaceae</taxon>
        <taxon>Rubripirellula</taxon>
    </lineage>
</organism>
<dbReference type="OrthoDB" id="9778052at2"/>
<dbReference type="GO" id="GO:0005737">
    <property type="term" value="C:cytoplasm"/>
    <property type="evidence" value="ECO:0007669"/>
    <property type="project" value="TreeGrafter"/>
</dbReference>
<keyword evidence="4" id="KW-1185">Reference proteome</keyword>
<dbReference type="InterPro" id="IPR051783">
    <property type="entry name" value="NAD(P)-dependent_oxidoreduct"/>
</dbReference>
<protein>
    <submittedName>
        <fullName evidence="3">ADP-L-glycero-D-manno-heptose-6-epimerase</fullName>
        <ecNumber evidence="3">5.1.3.20</ecNumber>
    </submittedName>
</protein>
<dbReference type="EMBL" id="VRLW01000001">
    <property type="protein sequence ID" value="KAA1259024.1"/>
    <property type="molecule type" value="Genomic_DNA"/>
</dbReference>
<evidence type="ECO:0000256" key="1">
    <source>
        <dbReference type="SAM" id="MobiDB-lite"/>
    </source>
</evidence>
<keyword evidence="3" id="KW-0413">Isomerase</keyword>
<dbReference type="AlphaFoldDB" id="A0A5B1CID5"/>
<dbReference type="Gene3D" id="3.40.50.720">
    <property type="entry name" value="NAD(P)-binding Rossmann-like Domain"/>
    <property type="match status" value="1"/>
</dbReference>
<name>A0A5B1CID5_9BACT</name>
<reference evidence="3 4" key="1">
    <citation type="submission" date="2019-08" db="EMBL/GenBank/DDBJ databases">
        <title>Deep-cultivation of Planctomycetes and their phenomic and genomic characterization uncovers novel biology.</title>
        <authorList>
            <person name="Wiegand S."/>
            <person name="Jogler M."/>
            <person name="Boedeker C."/>
            <person name="Pinto D."/>
            <person name="Vollmers J."/>
            <person name="Rivas-Marin E."/>
            <person name="Kohn T."/>
            <person name="Peeters S.H."/>
            <person name="Heuer A."/>
            <person name="Rast P."/>
            <person name="Oberbeckmann S."/>
            <person name="Bunk B."/>
            <person name="Jeske O."/>
            <person name="Meyerdierks A."/>
            <person name="Storesund J.E."/>
            <person name="Kallscheuer N."/>
            <person name="Luecker S."/>
            <person name="Lage O.M."/>
            <person name="Pohl T."/>
            <person name="Merkel B.J."/>
            <person name="Hornburger P."/>
            <person name="Mueller R.-W."/>
            <person name="Bruemmer F."/>
            <person name="Labrenz M."/>
            <person name="Spormann A.M."/>
            <person name="Op Den Camp H."/>
            <person name="Overmann J."/>
            <person name="Amann R."/>
            <person name="Jetten M.S.M."/>
            <person name="Mascher T."/>
            <person name="Medema M.H."/>
            <person name="Devos D.P."/>
            <person name="Kaster A.-K."/>
            <person name="Ovreas L."/>
            <person name="Rohde M."/>
            <person name="Galperin M.Y."/>
            <person name="Jogler C."/>
        </authorList>
    </citation>
    <scope>NUCLEOTIDE SEQUENCE [LARGE SCALE GENOMIC DNA]</scope>
    <source>
        <strain evidence="3 4">LF1</strain>
    </source>
</reference>
<feature type="region of interest" description="Disordered" evidence="1">
    <location>
        <begin position="1"/>
        <end position="27"/>
    </location>
</feature>
<dbReference type="PANTHER" id="PTHR48079">
    <property type="entry name" value="PROTEIN YEEZ"/>
    <property type="match status" value="1"/>
</dbReference>
<evidence type="ECO:0000313" key="3">
    <source>
        <dbReference type="EMBL" id="KAA1259024.1"/>
    </source>
</evidence>
<dbReference type="InterPro" id="IPR036291">
    <property type="entry name" value="NAD(P)-bd_dom_sf"/>
</dbReference>
<dbReference type="RefSeq" id="WP_084422417.1">
    <property type="nucleotide sequence ID" value="NZ_LWSK01000015.1"/>
</dbReference>